<proteinExistence type="predicted"/>
<sequence length="99" mass="10652">MSEVDKGVNPKLWHTCAGGMGGAWTGTATLVLYKVVGVRYLADYENDEVYANICCISLINRDEEVDDGSDANNGGEFSVPRMFGNEYVTAAGLTVIGHM</sequence>
<accession>A0ABQ4WV03</accession>
<comment type="caution">
    <text evidence="1">The sequence shown here is derived from an EMBL/GenBank/DDBJ whole genome shotgun (WGS) entry which is preliminary data.</text>
</comment>
<gene>
    <name evidence="1" type="ORF">Tco_0651488</name>
</gene>
<evidence type="ECO:0000313" key="1">
    <source>
        <dbReference type="EMBL" id="GJS56704.1"/>
    </source>
</evidence>
<protein>
    <submittedName>
        <fullName evidence="1">Uncharacterized protein</fullName>
    </submittedName>
</protein>
<organism evidence="1 2">
    <name type="scientific">Tanacetum coccineum</name>
    <dbReference type="NCBI Taxonomy" id="301880"/>
    <lineage>
        <taxon>Eukaryota</taxon>
        <taxon>Viridiplantae</taxon>
        <taxon>Streptophyta</taxon>
        <taxon>Embryophyta</taxon>
        <taxon>Tracheophyta</taxon>
        <taxon>Spermatophyta</taxon>
        <taxon>Magnoliopsida</taxon>
        <taxon>eudicotyledons</taxon>
        <taxon>Gunneridae</taxon>
        <taxon>Pentapetalae</taxon>
        <taxon>asterids</taxon>
        <taxon>campanulids</taxon>
        <taxon>Asterales</taxon>
        <taxon>Asteraceae</taxon>
        <taxon>Asteroideae</taxon>
        <taxon>Anthemideae</taxon>
        <taxon>Anthemidinae</taxon>
        <taxon>Tanacetum</taxon>
    </lineage>
</organism>
<reference evidence="1" key="2">
    <citation type="submission" date="2022-01" db="EMBL/GenBank/DDBJ databases">
        <authorList>
            <person name="Yamashiro T."/>
            <person name="Shiraishi A."/>
            <person name="Satake H."/>
            <person name="Nakayama K."/>
        </authorList>
    </citation>
    <scope>NUCLEOTIDE SEQUENCE</scope>
</reference>
<evidence type="ECO:0000313" key="2">
    <source>
        <dbReference type="Proteomes" id="UP001151760"/>
    </source>
</evidence>
<dbReference type="EMBL" id="BQNB010008955">
    <property type="protein sequence ID" value="GJS56704.1"/>
    <property type="molecule type" value="Genomic_DNA"/>
</dbReference>
<name>A0ABQ4WV03_9ASTR</name>
<reference evidence="1" key="1">
    <citation type="journal article" date="2022" name="Int. J. Mol. Sci.">
        <title>Draft Genome of Tanacetum Coccineum: Genomic Comparison of Closely Related Tanacetum-Family Plants.</title>
        <authorList>
            <person name="Yamashiro T."/>
            <person name="Shiraishi A."/>
            <person name="Nakayama K."/>
            <person name="Satake H."/>
        </authorList>
    </citation>
    <scope>NUCLEOTIDE SEQUENCE</scope>
</reference>
<dbReference type="Proteomes" id="UP001151760">
    <property type="component" value="Unassembled WGS sequence"/>
</dbReference>
<keyword evidence="2" id="KW-1185">Reference proteome</keyword>